<dbReference type="InterPro" id="IPR026444">
    <property type="entry name" value="Secre_tail"/>
</dbReference>
<dbReference type="Gene3D" id="2.60.120.260">
    <property type="entry name" value="Galactose-binding domain-like"/>
    <property type="match status" value="1"/>
</dbReference>
<keyword evidence="4" id="KW-1185">Reference proteome</keyword>
<gene>
    <name evidence="3" type="ORF">ESY86_16000</name>
</gene>
<feature type="domain" description="Secretion system C-terminal sorting" evidence="2">
    <location>
        <begin position="350"/>
        <end position="418"/>
    </location>
</feature>
<reference evidence="3 4" key="1">
    <citation type="submission" date="2019-08" db="EMBL/GenBank/DDBJ databases">
        <title>Genomes of Subsaximicrobium wynnwilliamsii strains.</title>
        <authorList>
            <person name="Bowman J.P."/>
        </authorList>
    </citation>
    <scope>NUCLEOTIDE SEQUENCE [LARGE SCALE GENOMIC DNA]</scope>
    <source>
        <strain evidence="3 4">2-80-2</strain>
    </source>
</reference>
<dbReference type="AlphaFoldDB" id="A0A5C6ZDP2"/>
<evidence type="ECO:0000313" key="4">
    <source>
        <dbReference type="Proteomes" id="UP000321578"/>
    </source>
</evidence>
<proteinExistence type="predicted"/>
<sequence length="420" mass="44867">MTFANIENPDPTGINTSARVLQVDKPSGADAGGGFGFEAPSFTGIDLANGTVFTLKIWSTKANLQLRFQMQTGAPTYQRDVIVADAGVWTEVTFNFTGQTGLTGTEQYSVLVIQPDLDPPCGGNPCPPIEVSGTYYIDDITQSEASEPTCNDGIQNGDEEGIDCGGSCPDACDTGDNTVSDFLVDFETPSDFTGGDLTVTEVTNDNPDAVNSSATVLQVENINVAPFANAQFLLSNNSVLDLSTNDRGFALKVRGPRAIPILFKAEDAGNGGINREVPGNYTDVGNWQTVFFDFSAFADPTTLGRIVIFFDITGAPSADGADDLFYIDDVKFGEFTTLSSNQFVASDFKVFPNPTNNAWTIKAKKELTQVQVFDVLGKSVMTLNPNALNVELDASTLNRGIYFAKISTVSGSESVKLIKN</sequence>
<comment type="caution">
    <text evidence="3">The sequence shown here is derived from an EMBL/GenBank/DDBJ whole genome shotgun (WGS) entry which is preliminary data.</text>
</comment>
<evidence type="ECO:0000256" key="1">
    <source>
        <dbReference type="ARBA" id="ARBA00022729"/>
    </source>
</evidence>
<dbReference type="Pfam" id="PF18962">
    <property type="entry name" value="Por_Secre_tail"/>
    <property type="match status" value="1"/>
</dbReference>
<name>A0A5C6ZDP2_9FLAO</name>
<dbReference type="NCBIfam" id="TIGR04183">
    <property type="entry name" value="Por_Secre_tail"/>
    <property type="match status" value="1"/>
</dbReference>
<organism evidence="3 4">
    <name type="scientific">Subsaximicrobium wynnwilliamsii</name>
    <dbReference type="NCBI Taxonomy" id="291179"/>
    <lineage>
        <taxon>Bacteria</taxon>
        <taxon>Pseudomonadati</taxon>
        <taxon>Bacteroidota</taxon>
        <taxon>Flavobacteriia</taxon>
        <taxon>Flavobacteriales</taxon>
        <taxon>Flavobacteriaceae</taxon>
        <taxon>Subsaximicrobium</taxon>
    </lineage>
</organism>
<evidence type="ECO:0000259" key="2">
    <source>
        <dbReference type="Pfam" id="PF18962"/>
    </source>
</evidence>
<dbReference type="Proteomes" id="UP000321578">
    <property type="component" value="Unassembled WGS sequence"/>
</dbReference>
<dbReference type="EMBL" id="VORO01000021">
    <property type="protein sequence ID" value="TXD87661.1"/>
    <property type="molecule type" value="Genomic_DNA"/>
</dbReference>
<accession>A0A5C6ZDP2</accession>
<keyword evidence="1" id="KW-0732">Signal</keyword>
<dbReference type="OrthoDB" id="5381604at2"/>
<evidence type="ECO:0000313" key="3">
    <source>
        <dbReference type="EMBL" id="TXD87661.1"/>
    </source>
</evidence>
<protein>
    <submittedName>
        <fullName evidence="3">T9SS type A sorting domain-containing protein</fullName>
    </submittedName>
</protein>
<dbReference type="RefSeq" id="WP_147087594.1">
    <property type="nucleotide sequence ID" value="NZ_VORM01000022.1"/>
</dbReference>